<keyword evidence="4" id="KW-0969">Cilium</keyword>
<keyword evidence="3" id="KW-0963">Cytoplasm</keyword>
<keyword evidence="6" id="KW-0732">Signal</keyword>
<dbReference type="PANTHER" id="PTHR37833:SF1">
    <property type="entry name" value="SIGNAL PEPTIDE PROTEIN"/>
    <property type="match status" value="1"/>
</dbReference>
<evidence type="ECO:0000259" key="8">
    <source>
        <dbReference type="Pfam" id="PF22544"/>
    </source>
</evidence>
<keyword evidence="10" id="KW-1185">Reference proteome</keyword>
<proteinExistence type="predicted"/>
<comment type="subcellular location">
    <subcellularLocation>
        <location evidence="1">Cell projection</location>
        <location evidence="1">Cilium</location>
    </subcellularLocation>
    <subcellularLocation>
        <location evidence="2">Cytoplasm</location>
    </subcellularLocation>
</comment>
<feature type="domain" description="DUF6801" evidence="7">
    <location>
        <begin position="39"/>
        <end position="179"/>
    </location>
</feature>
<protein>
    <recommendedName>
        <fullName evidence="11">Abnormal spindle-like microcephaly-associated protein ASH domain-containing protein</fullName>
    </recommendedName>
</protein>
<dbReference type="NCBIfam" id="NF012200">
    <property type="entry name" value="choice_anch_D"/>
    <property type="match status" value="2"/>
</dbReference>
<name>L0WGQ1_9GAMM</name>
<dbReference type="PANTHER" id="PTHR37833">
    <property type="entry name" value="LIPOPROTEIN-RELATED"/>
    <property type="match status" value="1"/>
</dbReference>
<evidence type="ECO:0000256" key="6">
    <source>
        <dbReference type="SAM" id="SignalP"/>
    </source>
</evidence>
<evidence type="ECO:0000256" key="4">
    <source>
        <dbReference type="ARBA" id="ARBA00023069"/>
    </source>
</evidence>
<evidence type="ECO:0000256" key="5">
    <source>
        <dbReference type="ARBA" id="ARBA00023273"/>
    </source>
</evidence>
<dbReference type="STRING" id="1177179.A11A3_06061"/>
<feature type="domain" description="HYDIN/VesB/CFA65-like Ig-like" evidence="8">
    <location>
        <begin position="225"/>
        <end position="315"/>
    </location>
</feature>
<evidence type="ECO:0000256" key="2">
    <source>
        <dbReference type="ARBA" id="ARBA00004496"/>
    </source>
</evidence>
<gene>
    <name evidence="9" type="ORF">A11A3_06061</name>
</gene>
<evidence type="ECO:0000256" key="3">
    <source>
        <dbReference type="ARBA" id="ARBA00022490"/>
    </source>
</evidence>
<evidence type="ECO:0000313" key="10">
    <source>
        <dbReference type="Proteomes" id="UP000010164"/>
    </source>
</evidence>
<evidence type="ECO:0000259" key="7">
    <source>
        <dbReference type="Pfam" id="PF20611"/>
    </source>
</evidence>
<feature type="domain" description="HYDIN/VesB/CFA65-like Ig-like" evidence="8">
    <location>
        <begin position="331"/>
        <end position="427"/>
    </location>
</feature>
<dbReference type="PATRIC" id="fig|1177179.3.peg.1219"/>
<dbReference type="InterPro" id="IPR046542">
    <property type="entry name" value="DUF6801"/>
</dbReference>
<dbReference type="AlphaFoldDB" id="L0WGQ1"/>
<evidence type="ECO:0000313" key="9">
    <source>
        <dbReference type="EMBL" id="EKF74995.1"/>
    </source>
</evidence>
<sequence>MIPHNVNFGPLKMRSLAAAALLAASGAASAVPVDKTMYFQCTYPLIGQQPLTANIHTDMPESIQVGDATGAFTLEITATAEGNTYQGLSLVGATTLEGTAKANSTVSGNSLNLPLTVPLTIPVTDISGVTGPFDLTATGDTPSLTFTQDNVGTVDIFVDETMSLSMIARKADGTAVDFGSSWHDPNNPEAFLVDCTMDQARMDQNGVDNKLHSFEVTGATAEQNIKADPEEVDFGMVQGGLTKDMSVTISNTGGQPLGVNGVSLGGADAGSFMQTNDCTTVAAGDSCTVTVTFMPTGEGERNGTLTIASDDPDTPSLDVPLTGQSQLAPEPNITADPQSANFGSVTVGSSKDMDVTIGNDGTASLNITGVSVGGANASEFIQSNDCTNVAAGDSCTVSITFTPAGQGDKSATLTVQSNDPDTASLTVALSGKGTEQTGGGVEVDYGLDGSTKIKKANGTVSLSGAIHAVLDLATGMFTADLNLDPTSGSFKILRGWSFIQADAKIGFEQVGQTEGTLNSANVLSADAQMYIKMPKVKLKMFGFGFPVGGGDQCKTAEPVSIHLNSPDGETFDPLGAGGNLEGVYDLPGLSNCGALTDILNLFMAGSGNTIQLSLTPDLQ</sequence>
<dbReference type="GO" id="GO:0005737">
    <property type="term" value="C:cytoplasm"/>
    <property type="evidence" value="ECO:0007669"/>
    <property type="project" value="UniProtKB-SubCell"/>
</dbReference>
<feature type="signal peptide" evidence="6">
    <location>
        <begin position="1"/>
        <end position="30"/>
    </location>
</feature>
<dbReference type="RefSeq" id="WP_008928396.1">
    <property type="nucleotide sequence ID" value="NZ_AMRJ01000006.1"/>
</dbReference>
<accession>L0WGQ1</accession>
<keyword evidence="5" id="KW-0966">Cell projection</keyword>
<comment type="caution">
    <text evidence="9">The sequence shown here is derived from an EMBL/GenBank/DDBJ whole genome shotgun (WGS) entry which is preliminary data.</text>
</comment>
<organism evidence="9 10">
    <name type="scientific">Alcanivorax hongdengensis A-11-3</name>
    <dbReference type="NCBI Taxonomy" id="1177179"/>
    <lineage>
        <taxon>Bacteria</taxon>
        <taxon>Pseudomonadati</taxon>
        <taxon>Pseudomonadota</taxon>
        <taxon>Gammaproteobacteria</taxon>
        <taxon>Oceanospirillales</taxon>
        <taxon>Alcanivoracaceae</taxon>
        <taxon>Alcanivorax</taxon>
    </lineage>
</organism>
<evidence type="ECO:0008006" key="11">
    <source>
        <dbReference type="Google" id="ProtNLM"/>
    </source>
</evidence>
<dbReference type="InterPro" id="IPR013783">
    <property type="entry name" value="Ig-like_fold"/>
</dbReference>
<dbReference type="InterPro" id="IPR053879">
    <property type="entry name" value="HYDIN_VesB_CFA65-like_Ig"/>
</dbReference>
<dbReference type="Pfam" id="PF20611">
    <property type="entry name" value="DUF6801"/>
    <property type="match status" value="1"/>
</dbReference>
<feature type="chain" id="PRO_5003947990" description="Abnormal spindle-like microcephaly-associated protein ASH domain-containing protein" evidence="6">
    <location>
        <begin position="31"/>
        <end position="619"/>
    </location>
</feature>
<evidence type="ECO:0000256" key="1">
    <source>
        <dbReference type="ARBA" id="ARBA00004138"/>
    </source>
</evidence>
<dbReference type="Pfam" id="PF22544">
    <property type="entry name" value="HYDIN_VesB_CFA65-like_Ig"/>
    <property type="match status" value="2"/>
</dbReference>
<dbReference type="eggNOG" id="COG3386">
    <property type="taxonomic scope" value="Bacteria"/>
</dbReference>
<dbReference type="EMBL" id="AMRJ01000006">
    <property type="protein sequence ID" value="EKF74995.1"/>
    <property type="molecule type" value="Genomic_DNA"/>
</dbReference>
<dbReference type="Proteomes" id="UP000010164">
    <property type="component" value="Unassembled WGS sequence"/>
</dbReference>
<dbReference type="Gene3D" id="2.60.40.10">
    <property type="entry name" value="Immunoglobulins"/>
    <property type="match status" value="2"/>
</dbReference>
<reference evidence="9 10" key="1">
    <citation type="journal article" date="2012" name="J. Bacteriol.">
        <title>Genome Sequence of the Alkane-Degrading Bacterium Alcanivorax hongdengensis Type Strain A-11-3.</title>
        <authorList>
            <person name="Lai Q."/>
            <person name="Shao Z."/>
        </authorList>
    </citation>
    <scope>NUCLEOTIDE SEQUENCE [LARGE SCALE GENOMIC DNA]</scope>
    <source>
        <strain evidence="9 10">A-11-3</strain>
    </source>
</reference>